<dbReference type="Proteomes" id="UP000248627">
    <property type="component" value="Unassembled WGS sequence"/>
</dbReference>
<reference evidence="1 2" key="1">
    <citation type="submission" date="2018-01" db="EMBL/GenBank/DDBJ databases">
        <title>Draft genome sequence of Jishengella endophytica.</title>
        <authorList>
            <person name="Sahin N."/>
            <person name="Ay H."/>
            <person name="Saygin H."/>
        </authorList>
    </citation>
    <scope>NUCLEOTIDE SEQUENCE [LARGE SCALE GENOMIC DNA]</scope>
    <source>
        <strain evidence="1 2">DSM 45430</strain>
    </source>
</reference>
<organism evidence="1 2">
    <name type="scientific">Micromonospora endophytica</name>
    <dbReference type="NCBI Taxonomy" id="515350"/>
    <lineage>
        <taxon>Bacteria</taxon>
        <taxon>Bacillati</taxon>
        <taxon>Actinomycetota</taxon>
        <taxon>Actinomycetes</taxon>
        <taxon>Micromonosporales</taxon>
        <taxon>Micromonosporaceae</taxon>
        <taxon>Micromonospora</taxon>
    </lineage>
</organism>
<gene>
    <name evidence="1" type="ORF">C1I93_26555</name>
</gene>
<evidence type="ECO:0000313" key="2">
    <source>
        <dbReference type="Proteomes" id="UP000248627"/>
    </source>
</evidence>
<sequence>MLVEVPGVEEDDRWVADRLMLGRRPAMLPGMRYPAASRTVEGARCGISRDGCRPRVRTVGSDRRWRPVAPRVAMLFRNAVAAAERATT</sequence>
<name>A0A2W2BJC6_9ACTN</name>
<dbReference type="EMBL" id="POTX01000276">
    <property type="protein sequence ID" value="PZF87235.1"/>
    <property type="molecule type" value="Genomic_DNA"/>
</dbReference>
<evidence type="ECO:0000313" key="1">
    <source>
        <dbReference type="EMBL" id="PZF87235.1"/>
    </source>
</evidence>
<dbReference type="AlphaFoldDB" id="A0A2W2BJC6"/>
<proteinExistence type="predicted"/>
<protein>
    <submittedName>
        <fullName evidence="1">Uncharacterized protein</fullName>
    </submittedName>
</protein>
<comment type="caution">
    <text evidence="1">The sequence shown here is derived from an EMBL/GenBank/DDBJ whole genome shotgun (WGS) entry which is preliminary data.</text>
</comment>
<keyword evidence="2" id="KW-1185">Reference proteome</keyword>
<accession>A0A2W2BJC6</accession>